<feature type="compositionally biased region" description="Acidic residues" evidence="1">
    <location>
        <begin position="24"/>
        <end position="38"/>
    </location>
</feature>
<accession>V3ZKY2</accession>
<dbReference type="KEGG" id="lgi:LOTGIDRAFT_169697"/>
<organism evidence="2 3">
    <name type="scientific">Lottia gigantea</name>
    <name type="common">Giant owl limpet</name>
    <dbReference type="NCBI Taxonomy" id="225164"/>
    <lineage>
        <taxon>Eukaryota</taxon>
        <taxon>Metazoa</taxon>
        <taxon>Spiralia</taxon>
        <taxon>Lophotrochozoa</taxon>
        <taxon>Mollusca</taxon>
        <taxon>Gastropoda</taxon>
        <taxon>Patellogastropoda</taxon>
        <taxon>Lottioidea</taxon>
        <taxon>Lottiidae</taxon>
        <taxon>Lottia</taxon>
    </lineage>
</organism>
<dbReference type="EMBL" id="KB203796">
    <property type="protein sequence ID" value="ESO83060.1"/>
    <property type="molecule type" value="Genomic_DNA"/>
</dbReference>
<feature type="region of interest" description="Disordered" evidence="1">
    <location>
        <begin position="1"/>
        <end position="71"/>
    </location>
</feature>
<evidence type="ECO:0000313" key="3">
    <source>
        <dbReference type="Proteomes" id="UP000030746"/>
    </source>
</evidence>
<evidence type="ECO:0000256" key="1">
    <source>
        <dbReference type="SAM" id="MobiDB-lite"/>
    </source>
</evidence>
<dbReference type="Proteomes" id="UP000030746">
    <property type="component" value="Unassembled WGS sequence"/>
</dbReference>
<gene>
    <name evidence="2" type="ORF">LOTGIDRAFT_169697</name>
</gene>
<keyword evidence="3" id="KW-1185">Reference proteome</keyword>
<evidence type="ECO:0000313" key="2">
    <source>
        <dbReference type="EMBL" id="ESO83060.1"/>
    </source>
</evidence>
<protein>
    <submittedName>
        <fullName evidence="2">Uncharacterized protein</fullName>
    </submittedName>
</protein>
<dbReference type="HOGENOM" id="CLU_2212927_0_0_1"/>
<proteinExistence type="predicted"/>
<feature type="compositionally biased region" description="Acidic residues" evidence="1">
    <location>
        <begin position="1"/>
        <end position="16"/>
    </location>
</feature>
<dbReference type="AlphaFoldDB" id="V3ZKY2"/>
<sequence length="107" mass="11932">MADAPAVEETDNEEAAQESQVVDQPDEEDEEEDDEIDAGGDQPDASGGGIIKKKKKKMGKRKMRKTLSNKPQDFQNYVTGALTIYGHTIHSELYYNVNQNSSQTIRN</sequence>
<reference evidence="2 3" key="1">
    <citation type="journal article" date="2013" name="Nature">
        <title>Insights into bilaterian evolution from three spiralian genomes.</title>
        <authorList>
            <person name="Simakov O."/>
            <person name="Marletaz F."/>
            <person name="Cho S.J."/>
            <person name="Edsinger-Gonzales E."/>
            <person name="Havlak P."/>
            <person name="Hellsten U."/>
            <person name="Kuo D.H."/>
            <person name="Larsson T."/>
            <person name="Lv J."/>
            <person name="Arendt D."/>
            <person name="Savage R."/>
            <person name="Osoegawa K."/>
            <person name="de Jong P."/>
            <person name="Grimwood J."/>
            <person name="Chapman J.A."/>
            <person name="Shapiro H."/>
            <person name="Aerts A."/>
            <person name="Otillar R.P."/>
            <person name="Terry A.Y."/>
            <person name="Boore J.L."/>
            <person name="Grigoriev I.V."/>
            <person name="Lindberg D.R."/>
            <person name="Seaver E.C."/>
            <person name="Weisblat D.A."/>
            <person name="Putnam N.H."/>
            <person name="Rokhsar D.S."/>
        </authorList>
    </citation>
    <scope>NUCLEOTIDE SEQUENCE [LARGE SCALE GENOMIC DNA]</scope>
</reference>
<feature type="compositionally biased region" description="Basic residues" evidence="1">
    <location>
        <begin position="51"/>
        <end position="67"/>
    </location>
</feature>
<dbReference type="GeneID" id="20241199"/>
<name>V3ZKY2_LOTGI</name>
<dbReference type="CTD" id="20241199"/>
<dbReference type="RefSeq" id="XP_009066242.1">
    <property type="nucleotide sequence ID" value="XM_009067994.1"/>
</dbReference>